<dbReference type="InterPro" id="IPR007250">
    <property type="entry name" value="HSP9_HSP12"/>
</dbReference>
<dbReference type="Proteomes" id="UP000193144">
    <property type="component" value="Unassembled WGS sequence"/>
</dbReference>
<feature type="compositionally biased region" description="Basic and acidic residues" evidence="1">
    <location>
        <begin position="56"/>
        <end position="69"/>
    </location>
</feature>
<dbReference type="STRING" id="1231657.A0A1Y1ZRC1"/>
<dbReference type="OrthoDB" id="2348401at2759"/>
<feature type="compositionally biased region" description="Polar residues" evidence="1">
    <location>
        <begin position="19"/>
        <end position="29"/>
    </location>
</feature>
<dbReference type="PIRSF" id="PIRSF002590">
    <property type="entry name" value="HSP9/HSP12_fun"/>
    <property type="match status" value="1"/>
</dbReference>
<keyword evidence="3" id="KW-1185">Reference proteome</keyword>
<gene>
    <name evidence="2" type="ORF">BCR34DRAFT_482296</name>
</gene>
<feature type="compositionally biased region" description="Basic and acidic residues" evidence="1">
    <location>
        <begin position="1"/>
        <end position="17"/>
    </location>
</feature>
<evidence type="ECO:0000256" key="1">
    <source>
        <dbReference type="SAM" id="MobiDB-lite"/>
    </source>
</evidence>
<keyword evidence="2" id="KW-0346">Stress response</keyword>
<reference evidence="2 3" key="1">
    <citation type="submission" date="2016-07" db="EMBL/GenBank/DDBJ databases">
        <title>Pervasive Adenine N6-methylation of Active Genes in Fungi.</title>
        <authorList>
            <consortium name="DOE Joint Genome Institute"/>
            <person name="Mondo S.J."/>
            <person name="Dannebaum R.O."/>
            <person name="Kuo R.C."/>
            <person name="Labutti K."/>
            <person name="Haridas S."/>
            <person name="Kuo A."/>
            <person name="Salamov A."/>
            <person name="Ahrendt S.R."/>
            <person name="Lipzen A."/>
            <person name="Sullivan W."/>
            <person name="Andreopoulos W.B."/>
            <person name="Clum A."/>
            <person name="Lindquist E."/>
            <person name="Daum C."/>
            <person name="Ramamoorthy G.K."/>
            <person name="Gryganskyi A."/>
            <person name="Culley D."/>
            <person name="Magnuson J.K."/>
            <person name="James T.Y."/>
            <person name="O'Malley M.A."/>
            <person name="Stajich J.E."/>
            <person name="Spatafora J.W."/>
            <person name="Visel A."/>
            <person name="Grigoriev I.V."/>
        </authorList>
    </citation>
    <scope>NUCLEOTIDE SEQUENCE [LARGE SCALE GENOMIC DNA]</scope>
    <source>
        <strain evidence="2 3">CBS 115471</strain>
    </source>
</reference>
<dbReference type="EMBL" id="MCFA01000048">
    <property type="protein sequence ID" value="ORY12768.1"/>
    <property type="molecule type" value="Genomic_DNA"/>
</dbReference>
<protein>
    <submittedName>
        <fullName evidence="2">Putative chaperone/heat shock protein Hsp12</fullName>
    </submittedName>
</protein>
<dbReference type="Gene3D" id="6.10.280.100">
    <property type="match status" value="1"/>
</dbReference>
<sequence>MSDTGRKDWSDKLKEGVTPDSTKSTQTKVGETFTDAGDKFARGIQPDSSKSTGQEFTDKVGRSKDRETHGSSGGSVLDKAKNALGMGDKH</sequence>
<feature type="compositionally biased region" description="Polar residues" evidence="1">
    <location>
        <begin position="46"/>
        <end position="55"/>
    </location>
</feature>
<evidence type="ECO:0000313" key="2">
    <source>
        <dbReference type="EMBL" id="ORY12768.1"/>
    </source>
</evidence>
<accession>A0A1Y1ZRC1</accession>
<organism evidence="2 3">
    <name type="scientific">Clohesyomyces aquaticus</name>
    <dbReference type="NCBI Taxonomy" id="1231657"/>
    <lineage>
        <taxon>Eukaryota</taxon>
        <taxon>Fungi</taxon>
        <taxon>Dikarya</taxon>
        <taxon>Ascomycota</taxon>
        <taxon>Pezizomycotina</taxon>
        <taxon>Dothideomycetes</taxon>
        <taxon>Pleosporomycetidae</taxon>
        <taxon>Pleosporales</taxon>
        <taxon>Lindgomycetaceae</taxon>
        <taxon>Clohesyomyces</taxon>
    </lineage>
</organism>
<proteinExistence type="predicted"/>
<feature type="region of interest" description="Disordered" evidence="1">
    <location>
        <begin position="1"/>
        <end position="90"/>
    </location>
</feature>
<evidence type="ECO:0000313" key="3">
    <source>
        <dbReference type="Proteomes" id="UP000193144"/>
    </source>
</evidence>
<dbReference type="Pfam" id="PF04119">
    <property type="entry name" value="HSP9_HSP12"/>
    <property type="match status" value="1"/>
</dbReference>
<comment type="caution">
    <text evidence="2">The sequence shown here is derived from an EMBL/GenBank/DDBJ whole genome shotgun (WGS) entry which is preliminary data.</text>
</comment>
<dbReference type="AlphaFoldDB" id="A0A1Y1ZRC1"/>
<name>A0A1Y1ZRC1_9PLEO</name>